<dbReference type="PANTHER" id="PTHR42791:SF1">
    <property type="entry name" value="N-ACETYLTRANSFERASE DOMAIN-CONTAINING PROTEIN"/>
    <property type="match status" value="1"/>
</dbReference>
<dbReference type="Gene3D" id="3.40.630.30">
    <property type="match status" value="1"/>
</dbReference>
<accession>A0A8H7E4G0</accession>
<dbReference type="InterPro" id="IPR000182">
    <property type="entry name" value="GNAT_dom"/>
</dbReference>
<dbReference type="InterPro" id="IPR052523">
    <property type="entry name" value="Trichothecene_AcTrans"/>
</dbReference>
<gene>
    <name evidence="2" type="ORF">GJ744_008417</name>
</gene>
<protein>
    <recommendedName>
        <fullName evidence="1">N-acetyltransferase domain-containing protein</fullName>
    </recommendedName>
</protein>
<name>A0A8H7E4G0_9EURO</name>
<dbReference type="OrthoDB" id="2744543at2759"/>
<sequence>MSPRVTASPIGNHPKALDFRNLLLGFSFRSSSPSPSTACLNLALEDEIVEFIAPHRRKYYTSYRDGFVRRIHARSLKPGWIYWVAETDQGDEPTALQKMRGEEELGGRLIGYAAWTRVGKSPVARNWQRMNMGWFAKLESSLAELKSYYWYFFNLDWSQDPSKRAILTGLFAQTFGDDIFPEAWLLANVVTHKDYQRRGIGTRLVQWGLDQCEAERVPCGVESSFAGMRLYEKLGFRKFDDLRYGEKEKETMAVMVWEPPGLEGHWFHKAKAAVDIPETEASSMLVT</sequence>
<reference evidence="2" key="1">
    <citation type="submission" date="2020-02" db="EMBL/GenBank/DDBJ databases">
        <authorList>
            <person name="Palmer J.M."/>
        </authorList>
    </citation>
    <scope>NUCLEOTIDE SEQUENCE</scope>
    <source>
        <strain evidence="2">EPUS1.4</strain>
        <tissue evidence="2">Thallus</tissue>
    </source>
</reference>
<evidence type="ECO:0000259" key="1">
    <source>
        <dbReference type="PROSITE" id="PS51186"/>
    </source>
</evidence>
<dbReference type="SUPFAM" id="SSF55729">
    <property type="entry name" value="Acyl-CoA N-acyltransferases (Nat)"/>
    <property type="match status" value="1"/>
</dbReference>
<evidence type="ECO:0000313" key="3">
    <source>
        <dbReference type="Proteomes" id="UP000606974"/>
    </source>
</evidence>
<keyword evidence="3" id="KW-1185">Reference proteome</keyword>
<dbReference type="PROSITE" id="PS51186">
    <property type="entry name" value="GNAT"/>
    <property type="match status" value="1"/>
</dbReference>
<comment type="caution">
    <text evidence="2">The sequence shown here is derived from an EMBL/GenBank/DDBJ whole genome shotgun (WGS) entry which is preliminary data.</text>
</comment>
<dbReference type="CDD" id="cd04301">
    <property type="entry name" value="NAT_SF"/>
    <property type="match status" value="1"/>
</dbReference>
<feature type="domain" description="N-acetyltransferase" evidence="1">
    <location>
        <begin position="125"/>
        <end position="260"/>
    </location>
</feature>
<proteinExistence type="predicted"/>
<dbReference type="InterPro" id="IPR016181">
    <property type="entry name" value="Acyl_CoA_acyltransferase"/>
</dbReference>
<dbReference type="EMBL" id="JAACFV010000046">
    <property type="protein sequence ID" value="KAF7509022.1"/>
    <property type="molecule type" value="Genomic_DNA"/>
</dbReference>
<dbReference type="Pfam" id="PF13508">
    <property type="entry name" value="Acetyltransf_7"/>
    <property type="match status" value="1"/>
</dbReference>
<dbReference type="GO" id="GO:0016747">
    <property type="term" value="F:acyltransferase activity, transferring groups other than amino-acyl groups"/>
    <property type="evidence" value="ECO:0007669"/>
    <property type="project" value="InterPro"/>
</dbReference>
<evidence type="ECO:0000313" key="2">
    <source>
        <dbReference type="EMBL" id="KAF7509022.1"/>
    </source>
</evidence>
<dbReference type="PANTHER" id="PTHR42791">
    <property type="entry name" value="GNAT FAMILY ACETYLTRANSFERASE"/>
    <property type="match status" value="1"/>
</dbReference>
<dbReference type="AlphaFoldDB" id="A0A8H7E4G0"/>
<dbReference type="Proteomes" id="UP000606974">
    <property type="component" value="Unassembled WGS sequence"/>
</dbReference>
<organism evidence="2 3">
    <name type="scientific">Endocarpon pusillum</name>
    <dbReference type="NCBI Taxonomy" id="364733"/>
    <lineage>
        <taxon>Eukaryota</taxon>
        <taxon>Fungi</taxon>
        <taxon>Dikarya</taxon>
        <taxon>Ascomycota</taxon>
        <taxon>Pezizomycotina</taxon>
        <taxon>Eurotiomycetes</taxon>
        <taxon>Chaetothyriomycetidae</taxon>
        <taxon>Verrucariales</taxon>
        <taxon>Verrucariaceae</taxon>
        <taxon>Endocarpon</taxon>
    </lineage>
</organism>